<organism evidence="7 8">
    <name type="scientific">Campylobacter magnus</name>
    <dbReference type="NCBI Taxonomy" id="3026462"/>
    <lineage>
        <taxon>Bacteria</taxon>
        <taxon>Pseudomonadati</taxon>
        <taxon>Campylobacterota</taxon>
        <taxon>Epsilonproteobacteria</taxon>
        <taxon>Campylobacterales</taxon>
        <taxon>Campylobacteraceae</taxon>
        <taxon>Campylobacter</taxon>
    </lineage>
</organism>
<comment type="cofactor">
    <cofactor evidence="1">
        <name>[4Fe-4S] cluster</name>
        <dbReference type="ChEBI" id="CHEBI:49883"/>
    </cofactor>
</comment>
<dbReference type="InterPro" id="IPR058240">
    <property type="entry name" value="rSAM_sf"/>
</dbReference>
<dbReference type="CDD" id="cd21109">
    <property type="entry name" value="SPASM"/>
    <property type="match status" value="1"/>
</dbReference>
<dbReference type="SFLD" id="SFLDG01067">
    <property type="entry name" value="SPASM/twitch_domain_containing"/>
    <property type="match status" value="1"/>
</dbReference>
<dbReference type="SFLD" id="SFLDS00029">
    <property type="entry name" value="Radical_SAM"/>
    <property type="match status" value="1"/>
</dbReference>
<keyword evidence="8" id="KW-1185">Reference proteome</keyword>
<evidence type="ECO:0000256" key="5">
    <source>
        <dbReference type="ARBA" id="ARBA00023014"/>
    </source>
</evidence>
<sequence>MQMDLKERVRLKKAPRTELYSLEPPFPISNFLLELSNGCNHACIFCAHQKMQRNVGRMDKNFAFDIMQQAYDLGTREVGFYATGEPFLIPDLADYVAKAKQIGFDYVYLTSNGSLATPERTKAVIDAGLDSLKFSINAPERKMYEFIHGQDHFDRVCEHLKAVAKYRKESGKNFKLFVTGILTKYTENMKDMYFELFGDLVDEIVFKTVYNQGGYMPEIDTYLRCESDKEVKRICNLPFDAISITYEGYLSIENADYENMLVVADLNKVSLKDGWYGEKMKDFRRRFLANDLKGTLCDGCVNHRCTKSFALSPEYSNLGDKEYIFSDEKVKTRIQKAKDEGLI</sequence>
<dbReference type="InterPro" id="IPR007197">
    <property type="entry name" value="rSAM"/>
</dbReference>
<keyword evidence="3" id="KW-0479">Metal-binding</keyword>
<dbReference type="SUPFAM" id="SSF102114">
    <property type="entry name" value="Radical SAM enzymes"/>
    <property type="match status" value="1"/>
</dbReference>
<comment type="caution">
    <text evidence="7">The sequence shown here is derived from an EMBL/GenBank/DDBJ whole genome shotgun (WGS) entry which is preliminary data.</text>
</comment>
<evidence type="ECO:0000256" key="1">
    <source>
        <dbReference type="ARBA" id="ARBA00001966"/>
    </source>
</evidence>
<reference evidence="7 8" key="1">
    <citation type="submission" date="2023-06" db="EMBL/GenBank/DDBJ databases">
        <title>Campylobacter magnum sp. nov., isolated from cecal contents of domestic pigs (Sus scrofa domesticus).</title>
        <authorList>
            <person name="Papic B."/>
            <person name="Gruntar I."/>
        </authorList>
    </citation>
    <scope>NUCLEOTIDE SEQUENCE [LARGE SCALE GENOMIC DNA]</scope>
    <source>
        <strain evidence="8">34484-21</strain>
    </source>
</reference>
<evidence type="ECO:0000256" key="2">
    <source>
        <dbReference type="ARBA" id="ARBA00022691"/>
    </source>
</evidence>
<evidence type="ECO:0000313" key="8">
    <source>
        <dbReference type="Proteomes" id="UP001171111"/>
    </source>
</evidence>
<protein>
    <submittedName>
        <fullName evidence="7">Radical SAM protein</fullName>
    </submittedName>
</protein>
<feature type="domain" description="Radical SAM core" evidence="6">
    <location>
        <begin position="25"/>
        <end position="253"/>
    </location>
</feature>
<dbReference type="RefSeq" id="WP_302243196.1">
    <property type="nucleotide sequence ID" value="NZ_JAULJQ010000001.1"/>
</dbReference>
<keyword evidence="4" id="KW-0408">Iron</keyword>
<evidence type="ECO:0000256" key="3">
    <source>
        <dbReference type="ARBA" id="ARBA00022723"/>
    </source>
</evidence>
<dbReference type="Proteomes" id="UP001171111">
    <property type="component" value="Unassembled WGS sequence"/>
</dbReference>
<dbReference type="PANTHER" id="PTHR11228:SF7">
    <property type="entry name" value="PQQA PEPTIDE CYCLASE"/>
    <property type="match status" value="1"/>
</dbReference>
<dbReference type="Pfam" id="PF13186">
    <property type="entry name" value="SPASM"/>
    <property type="match status" value="1"/>
</dbReference>
<keyword evidence="5" id="KW-0411">Iron-sulfur</keyword>
<dbReference type="InterPro" id="IPR023885">
    <property type="entry name" value="4Fe4S-binding_SPASM_dom"/>
</dbReference>
<dbReference type="PROSITE" id="PS51918">
    <property type="entry name" value="RADICAL_SAM"/>
    <property type="match status" value="1"/>
</dbReference>
<gene>
    <name evidence="7" type="ORF">Q2362_00090</name>
</gene>
<dbReference type="InterPro" id="IPR013785">
    <property type="entry name" value="Aldolase_TIM"/>
</dbReference>
<dbReference type="InterPro" id="IPR050377">
    <property type="entry name" value="Radical_SAM_PqqE_MftC-like"/>
</dbReference>
<dbReference type="PANTHER" id="PTHR11228">
    <property type="entry name" value="RADICAL SAM DOMAIN PROTEIN"/>
    <property type="match status" value="1"/>
</dbReference>
<dbReference type="Pfam" id="PF04055">
    <property type="entry name" value="Radical_SAM"/>
    <property type="match status" value="1"/>
</dbReference>
<evidence type="ECO:0000313" key="7">
    <source>
        <dbReference type="EMBL" id="MDO2408495.1"/>
    </source>
</evidence>
<keyword evidence="2" id="KW-0949">S-adenosyl-L-methionine</keyword>
<name>A0ABT8T5A9_9BACT</name>
<dbReference type="CDD" id="cd01335">
    <property type="entry name" value="Radical_SAM"/>
    <property type="match status" value="1"/>
</dbReference>
<proteinExistence type="predicted"/>
<accession>A0ABT8T5A9</accession>
<evidence type="ECO:0000256" key="4">
    <source>
        <dbReference type="ARBA" id="ARBA00023004"/>
    </source>
</evidence>
<dbReference type="EMBL" id="JAULJQ010000001">
    <property type="protein sequence ID" value="MDO2408495.1"/>
    <property type="molecule type" value="Genomic_DNA"/>
</dbReference>
<evidence type="ECO:0000259" key="6">
    <source>
        <dbReference type="PROSITE" id="PS51918"/>
    </source>
</evidence>
<dbReference type="Gene3D" id="3.20.20.70">
    <property type="entry name" value="Aldolase class I"/>
    <property type="match status" value="1"/>
</dbReference>